<comment type="function">
    <text evidence="14">Protease with a carboxypeptidase B-like function involved in the C-terminal processing of the lysine and arginine residues from protein precursors. Promotes cell fusion and is involved in the programmed cell death.</text>
</comment>
<keyword evidence="6 17" id="KW-0812">Transmembrane</keyword>
<dbReference type="PANTHER" id="PTHR11802">
    <property type="entry name" value="SERINE PROTEASE FAMILY S10 SERINE CARBOXYPEPTIDASE"/>
    <property type="match status" value="1"/>
</dbReference>
<feature type="compositionally biased region" description="Basic and acidic residues" evidence="16">
    <location>
        <begin position="568"/>
        <end position="578"/>
    </location>
</feature>
<dbReference type="Pfam" id="PF00450">
    <property type="entry name" value="Peptidase_S10"/>
    <property type="match status" value="1"/>
</dbReference>
<organism evidence="18 19">
    <name type="scientific">Hermanssonia centrifuga</name>
    <dbReference type="NCBI Taxonomy" id="98765"/>
    <lineage>
        <taxon>Eukaryota</taxon>
        <taxon>Fungi</taxon>
        <taxon>Dikarya</taxon>
        <taxon>Basidiomycota</taxon>
        <taxon>Agaricomycotina</taxon>
        <taxon>Agaricomycetes</taxon>
        <taxon>Polyporales</taxon>
        <taxon>Meruliaceae</taxon>
        <taxon>Hermanssonia</taxon>
    </lineage>
</organism>
<dbReference type="InterPro" id="IPR001563">
    <property type="entry name" value="Peptidase_S10"/>
</dbReference>
<evidence type="ECO:0000256" key="14">
    <source>
        <dbReference type="ARBA" id="ARBA00037042"/>
    </source>
</evidence>
<evidence type="ECO:0000256" key="7">
    <source>
        <dbReference type="ARBA" id="ARBA00022703"/>
    </source>
</evidence>
<dbReference type="InterPro" id="IPR029058">
    <property type="entry name" value="AB_hydrolase_fold"/>
</dbReference>
<evidence type="ECO:0000256" key="4">
    <source>
        <dbReference type="ARBA" id="ARBA00022645"/>
    </source>
</evidence>
<comment type="similarity">
    <text evidence="3 15">Belongs to the peptidase S10 family.</text>
</comment>
<sequence length="651" mass="72352">MIPATHSGFLWTLLPALFFNLRTAAAPTDGTPSAASFYVPQLPDLHQNDSNPLHIYAGHLPSDPDAVDAPATQLTAHLYFVLIKARRTADKERILFWFNGGPGCSSFDGLMMEVGPWRVDGKGGLQRVEGGWEEYTTMVYIDQPAGTGFSYAPSNKYLHELPEASRHMLQFMKNFYDVFPEYRQMDTYLGGESYAGQYIPYFANAILDSDLNIPLRGAAIGNGWMDGMTQYPAYLDYAVKHGIVEENSEDYKRGKEATDQCMNKLKGYTDVYPVHDSFCEGLLGTVIEGKTQMMDGKLKCLNMYDVRLYDTSPECGMNWPPDLPAIYTYLRRKDVVRAIHATNAATQWDECRSKIHINFSTRHSNSSITVIPRVLERIPVMLFAGDQDFICNYMGIESMIQSMTWNGDTGLGTVQTQSWTVGGAPAGTWVSSRNLTYVKIFNASHMAGYDVPHVSHDMILRFMGVNFTALTDGSVRIPSAVGSDSKPLPALLDEEPAPTSPAKTPEQDKARWEAYYNAGSAALVLVLIAVAIGGFLWWRSRRNRLTGLPGSTDNDFTEEHIPLTQNGDSHDRQDDGYSQRKGKQRQRDFTPKEEIFRTIFFGAAFALSHVLQTVEPALPCTVSPLGLTGQALSLQNKALRARSSKKAGKSL</sequence>
<dbReference type="GO" id="GO:0006915">
    <property type="term" value="P:apoptotic process"/>
    <property type="evidence" value="ECO:0007669"/>
    <property type="project" value="UniProtKB-KW"/>
</dbReference>
<evidence type="ECO:0000256" key="16">
    <source>
        <dbReference type="SAM" id="MobiDB-lite"/>
    </source>
</evidence>
<dbReference type="Gene3D" id="3.40.50.1820">
    <property type="entry name" value="alpha/beta hydrolase"/>
    <property type="match status" value="1"/>
</dbReference>
<feature type="chain" id="PRO_5015215380" description="Carboxypeptidase" evidence="15">
    <location>
        <begin position="26"/>
        <end position="651"/>
    </location>
</feature>
<gene>
    <name evidence="18" type="ORF">PHLCEN_2v7984</name>
</gene>
<keyword evidence="19" id="KW-1185">Reference proteome</keyword>
<dbReference type="SUPFAM" id="SSF53474">
    <property type="entry name" value="alpha/beta-Hydrolases"/>
    <property type="match status" value="1"/>
</dbReference>
<dbReference type="EC" id="3.4.16.-" evidence="15"/>
<name>A0A2R6NV19_9APHY</name>
<comment type="catalytic activity">
    <reaction evidence="1">
        <text>Preferential release of a C-terminal arginine or lysine residue.</text>
        <dbReference type="EC" id="3.4.16.6"/>
    </reaction>
</comment>
<dbReference type="AlphaFoldDB" id="A0A2R6NV19"/>
<dbReference type="FunFam" id="3.40.50.1820:FF:000121">
    <property type="entry name" value="Carboxypeptidase D"/>
    <property type="match status" value="1"/>
</dbReference>
<keyword evidence="9 15" id="KW-0378">Hydrolase</keyword>
<dbReference type="EMBL" id="MLYV02000803">
    <property type="protein sequence ID" value="PSR77291.1"/>
    <property type="molecule type" value="Genomic_DNA"/>
</dbReference>
<evidence type="ECO:0000256" key="1">
    <source>
        <dbReference type="ARBA" id="ARBA00001003"/>
    </source>
</evidence>
<dbReference type="GO" id="GO:0004185">
    <property type="term" value="F:serine-type carboxypeptidase activity"/>
    <property type="evidence" value="ECO:0007669"/>
    <property type="project" value="UniProtKB-UniRule"/>
</dbReference>
<feature type="signal peptide" evidence="15">
    <location>
        <begin position="1"/>
        <end position="25"/>
    </location>
</feature>
<keyword evidence="13" id="KW-0325">Glycoprotein</keyword>
<protein>
    <recommendedName>
        <fullName evidence="15">Carboxypeptidase</fullName>
        <ecNumber evidence="15">3.4.16.-</ecNumber>
    </recommendedName>
</protein>
<comment type="subcellular location">
    <subcellularLocation>
        <location evidence="2">Golgi apparatus</location>
        <location evidence="2">trans-Golgi network membrane</location>
        <topology evidence="2">Single-pass type I membrane protein</topology>
    </subcellularLocation>
</comment>
<dbReference type="GO" id="GO:0005802">
    <property type="term" value="C:trans-Golgi network"/>
    <property type="evidence" value="ECO:0007669"/>
    <property type="project" value="TreeGrafter"/>
</dbReference>
<dbReference type="OrthoDB" id="443318at2759"/>
<dbReference type="PRINTS" id="PR00724">
    <property type="entry name" value="CRBOXYPTASEC"/>
</dbReference>
<proteinExistence type="inferred from homology"/>
<comment type="caution">
    <text evidence="18">The sequence shown here is derived from an EMBL/GenBank/DDBJ whole genome shotgun (WGS) entry which is preliminary data.</text>
</comment>
<keyword evidence="7" id="KW-0053">Apoptosis</keyword>
<evidence type="ECO:0000256" key="8">
    <source>
        <dbReference type="ARBA" id="ARBA00022729"/>
    </source>
</evidence>
<keyword evidence="10 17" id="KW-1133">Transmembrane helix</keyword>
<feature type="transmembrane region" description="Helical" evidence="17">
    <location>
        <begin position="514"/>
        <end position="538"/>
    </location>
</feature>
<keyword evidence="12 17" id="KW-0472">Membrane</keyword>
<evidence type="ECO:0000256" key="2">
    <source>
        <dbReference type="ARBA" id="ARBA00004393"/>
    </source>
</evidence>
<evidence type="ECO:0000256" key="3">
    <source>
        <dbReference type="ARBA" id="ARBA00009431"/>
    </source>
</evidence>
<dbReference type="GO" id="GO:0006508">
    <property type="term" value="P:proteolysis"/>
    <property type="evidence" value="ECO:0007669"/>
    <property type="project" value="UniProtKB-KW"/>
</dbReference>
<dbReference type="PROSITE" id="PS00131">
    <property type="entry name" value="CARBOXYPEPT_SER_SER"/>
    <property type="match status" value="1"/>
</dbReference>
<evidence type="ECO:0000256" key="13">
    <source>
        <dbReference type="ARBA" id="ARBA00023180"/>
    </source>
</evidence>
<dbReference type="Proteomes" id="UP000186601">
    <property type="component" value="Unassembled WGS sequence"/>
</dbReference>
<keyword evidence="8 15" id="KW-0732">Signal</keyword>
<evidence type="ECO:0000256" key="9">
    <source>
        <dbReference type="ARBA" id="ARBA00022801"/>
    </source>
</evidence>
<dbReference type="PANTHER" id="PTHR11802:SF190">
    <property type="entry name" value="PHEROMONE-PROCESSING CARBOXYPEPTIDASE KEX1"/>
    <property type="match status" value="1"/>
</dbReference>
<evidence type="ECO:0000313" key="18">
    <source>
        <dbReference type="EMBL" id="PSR77291.1"/>
    </source>
</evidence>
<evidence type="ECO:0000256" key="10">
    <source>
        <dbReference type="ARBA" id="ARBA00022989"/>
    </source>
</evidence>
<evidence type="ECO:0000256" key="6">
    <source>
        <dbReference type="ARBA" id="ARBA00022692"/>
    </source>
</evidence>
<evidence type="ECO:0000256" key="17">
    <source>
        <dbReference type="SAM" id="Phobius"/>
    </source>
</evidence>
<keyword evidence="11" id="KW-0333">Golgi apparatus</keyword>
<keyword evidence="5 15" id="KW-0645">Protease</keyword>
<evidence type="ECO:0000256" key="12">
    <source>
        <dbReference type="ARBA" id="ARBA00023136"/>
    </source>
</evidence>
<evidence type="ECO:0000256" key="5">
    <source>
        <dbReference type="ARBA" id="ARBA00022670"/>
    </source>
</evidence>
<reference evidence="18 19" key="1">
    <citation type="submission" date="2018-02" db="EMBL/GenBank/DDBJ databases">
        <title>Genome sequence of the basidiomycete white-rot fungus Phlebia centrifuga.</title>
        <authorList>
            <person name="Granchi Z."/>
            <person name="Peng M."/>
            <person name="de Vries R.P."/>
            <person name="Hilden K."/>
            <person name="Makela M.R."/>
            <person name="Grigoriev I."/>
            <person name="Riley R."/>
        </authorList>
    </citation>
    <scope>NUCLEOTIDE SEQUENCE [LARGE SCALE GENOMIC DNA]</scope>
    <source>
        <strain evidence="18 19">FBCC195</strain>
    </source>
</reference>
<keyword evidence="4 15" id="KW-0121">Carboxypeptidase</keyword>
<evidence type="ECO:0000256" key="11">
    <source>
        <dbReference type="ARBA" id="ARBA00023034"/>
    </source>
</evidence>
<feature type="region of interest" description="Disordered" evidence="16">
    <location>
        <begin position="481"/>
        <end position="507"/>
    </location>
</feature>
<accession>A0A2R6NV19</accession>
<feature type="region of interest" description="Disordered" evidence="16">
    <location>
        <begin position="548"/>
        <end position="588"/>
    </location>
</feature>
<evidence type="ECO:0000313" key="19">
    <source>
        <dbReference type="Proteomes" id="UP000186601"/>
    </source>
</evidence>
<evidence type="ECO:0000256" key="15">
    <source>
        <dbReference type="RuleBase" id="RU361156"/>
    </source>
</evidence>
<dbReference type="InterPro" id="IPR018202">
    <property type="entry name" value="Ser_caboxypep_ser_AS"/>
</dbReference>
<dbReference type="STRING" id="98765.A0A2R6NV19"/>